<proteinExistence type="predicted"/>
<dbReference type="RefSeq" id="WP_017848213.1">
    <property type="nucleotide sequence ID" value="NZ_AOUH01000027.1"/>
</dbReference>
<reference evidence="2" key="1">
    <citation type="submission" date="2016-07" db="EMBL/GenBank/DDBJ databases">
        <authorList>
            <person name="Florea S."/>
            <person name="Webb J.S."/>
            <person name="Jaromczyk J."/>
            <person name="Schardl C.L."/>
        </authorList>
    </citation>
    <scope>NUCLEOTIDE SEQUENCE [LARGE SCALE GENOMIC DNA]</scope>
    <source>
        <strain evidence="2">1YdBTEX2</strain>
    </source>
</reference>
<dbReference type="Proteomes" id="UP000245431">
    <property type="component" value="Chromosome PVE_r1"/>
</dbReference>
<organism evidence="1 2">
    <name type="scientific">Pseudomonas veronii 1YdBTEX2</name>
    <dbReference type="NCBI Taxonomy" id="1295141"/>
    <lineage>
        <taxon>Bacteria</taxon>
        <taxon>Pseudomonadati</taxon>
        <taxon>Pseudomonadota</taxon>
        <taxon>Gammaproteobacteria</taxon>
        <taxon>Pseudomonadales</taxon>
        <taxon>Pseudomonadaceae</taxon>
        <taxon>Pseudomonas</taxon>
    </lineage>
</organism>
<evidence type="ECO:0000313" key="1">
    <source>
        <dbReference type="EMBL" id="SBW80082.1"/>
    </source>
</evidence>
<name>A0A1D3JVP4_PSEVE</name>
<dbReference type="EMBL" id="LT599583">
    <property type="protein sequence ID" value="SBW80082.1"/>
    <property type="molecule type" value="Genomic_DNA"/>
</dbReference>
<evidence type="ECO:0000313" key="2">
    <source>
        <dbReference type="Proteomes" id="UP000245431"/>
    </source>
</evidence>
<accession>A0A1D3JVP4</accession>
<gene>
    <name evidence="1" type="ORF">PVE_R1G2196</name>
</gene>
<sequence>MADAQERPETFQLDKVPEVRMAEIIGTTKRALEGKRDRGVIPEGVWNKIDNRIFYSIRRYEAWLESQWACPPELNSLASQSAFDSRVEVSAAARLSRIPKRQKESKRQPIYAIK</sequence>
<protein>
    <submittedName>
        <fullName evidence="1">Uncharacterized protein</fullName>
    </submittedName>
</protein>
<dbReference type="AlphaFoldDB" id="A0A1D3JVP4"/>